<dbReference type="EMBL" id="WLYI01000014">
    <property type="protein sequence ID" value="MTD19799.1"/>
    <property type="molecule type" value="Genomic_DNA"/>
</dbReference>
<evidence type="ECO:0000313" key="3">
    <source>
        <dbReference type="Proteomes" id="UP000431485"/>
    </source>
</evidence>
<dbReference type="Proteomes" id="UP000431485">
    <property type="component" value="Unassembled WGS sequence"/>
</dbReference>
<feature type="region of interest" description="Disordered" evidence="1">
    <location>
        <begin position="1"/>
        <end position="20"/>
    </location>
</feature>
<dbReference type="AlphaFoldDB" id="A0A7X2UY62"/>
<evidence type="ECO:0000256" key="1">
    <source>
        <dbReference type="SAM" id="MobiDB-lite"/>
    </source>
</evidence>
<accession>A0A7X2UY62</accession>
<keyword evidence="3" id="KW-1185">Reference proteome</keyword>
<protein>
    <submittedName>
        <fullName evidence="2">Uncharacterized protein</fullName>
    </submittedName>
</protein>
<comment type="caution">
    <text evidence="2">The sequence shown here is derived from an EMBL/GenBank/DDBJ whole genome shotgun (WGS) entry which is preliminary data.</text>
</comment>
<reference evidence="2 3" key="1">
    <citation type="submission" date="2019-11" db="EMBL/GenBank/DDBJ databases">
        <title>Pseudmonas karstica sp. nov. and Pseudomonas spelaei sp. nov. from caves.</title>
        <authorList>
            <person name="Zeman M."/>
        </authorList>
    </citation>
    <scope>NUCLEOTIDE SEQUENCE [LARGE SCALE GENOMIC DNA]</scope>
    <source>
        <strain evidence="2 3">CCM 7891</strain>
    </source>
</reference>
<proteinExistence type="predicted"/>
<evidence type="ECO:0000313" key="2">
    <source>
        <dbReference type="EMBL" id="MTD19799.1"/>
    </source>
</evidence>
<gene>
    <name evidence="2" type="ORF">GIR22_11765</name>
</gene>
<sequence>MDINTQLKTAPAQYPSTDNPYANYSDSALIKHLENNFEHFADPRHNNQFVTKHSLTDVAERDKNSPDYNKENSDFARKLLASKQLLTDITDYKRPAENDDGVFISKSDSRLFNSYKDQTSVSY</sequence>
<dbReference type="RefSeq" id="WP_154743497.1">
    <property type="nucleotide sequence ID" value="NZ_JBHSTG010000049.1"/>
</dbReference>
<organism evidence="2 3">
    <name type="scientific">Pseudomonas karstica</name>
    <dbReference type="NCBI Taxonomy" id="1055468"/>
    <lineage>
        <taxon>Bacteria</taxon>
        <taxon>Pseudomonadati</taxon>
        <taxon>Pseudomonadota</taxon>
        <taxon>Gammaproteobacteria</taxon>
        <taxon>Pseudomonadales</taxon>
        <taxon>Pseudomonadaceae</taxon>
        <taxon>Pseudomonas</taxon>
    </lineage>
</organism>
<name>A0A7X2UY62_9PSED</name>